<sequence length="36" mass="3756">MAALGLFCDGLVTVGSWARAVGPVAKFLAETVNIFM</sequence>
<dbReference type="AlphaFoldDB" id="A0A5E4ZS88"/>
<evidence type="ECO:0000313" key="1">
    <source>
        <dbReference type="EMBL" id="VVE63748.1"/>
    </source>
</evidence>
<name>A0A5E4ZS88_9BURK</name>
<dbReference type="EMBL" id="CABPSP010000003">
    <property type="protein sequence ID" value="VVE63748.1"/>
    <property type="molecule type" value="Genomic_DNA"/>
</dbReference>
<evidence type="ECO:0000313" key="2">
    <source>
        <dbReference type="Proteomes" id="UP000383122"/>
    </source>
</evidence>
<proteinExistence type="predicted"/>
<gene>
    <name evidence="1" type="ORF">PAN31117_01347</name>
</gene>
<dbReference type="Proteomes" id="UP000383122">
    <property type="component" value="Unassembled WGS sequence"/>
</dbReference>
<protein>
    <submittedName>
        <fullName evidence="1">Uncharacterized protein</fullName>
    </submittedName>
</protein>
<reference evidence="1 2" key="1">
    <citation type="submission" date="2019-08" db="EMBL/GenBank/DDBJ databases">
        <authorList>
            <person name="Peeters C."/>
        </authorList>
    </citation>
    <scope>NUCLEOTIDE SEQUENCE [LARGE SCALE GENOMIC DNA]</scope>
    <source>
        <strain evidence="1 2">LMG 31117</strain>
    </source>
</reference>
<organism evidence="1 2">
    <name type="scientific">Pandoraea anapnoica</name>
    <dbReference type="NCBI Taxonomy" id="2508301"/>
    <lineage>
        <taxon>Bacteria</taxon>
        <taxon>Pseudomonadati</taxon>
        <taxon>Pseudomonadota</taxon>
        <taxon>Betaproteobacteria</taxon>
        <taxon>Burkholderiales</taxon>
        <taxon>Burkholderiaceae</taxon>
        <taxon>Pandoraea</taxon>
    </lineage>
</organism>
<keyword evidence="2" id="KW-1185">Reference proteome</keyword>
<accession>A0A5E4ZS88</accession>